<evidence type="ECO:0000256" key="1">
    <source>
        <dbReference type="ARBA" id="ARBA00000832"/>
    </source>
</evidence>
<comment type="similarity">
    <text evidence="4 7">Belongs to the glucosamine/galactosamine-6-phosphate isomerase family. 6-phosphogluconolactonase subfamily.</text>
</comment>
<gene>
    <name evidence="7 9" type="primary">pgl</name>
    <name evidence="9" type="ORF">GTW51_05435</name>
</gene>
<evidence type="ECO:0000256" key="3">
    <source>
        <dbReference type="ARBA" id="ARBA00004961"/>
    </source>
</evidence>
<protein>
    <recommendedName>
        <fullName evidence="6 7">6-phosphogluconolactonase</fullName>
        <shortName evidence="7">6PGL</shortName>
        <ecNumber evidence="5 7">3.1.1.31</ecNumber>
    </recommendedName>
</protein>
<feature type="domain" description="Glucosamine/galactosamine-6-phosphate isomerase" evidence="8">
    <location>
        <begin position="24"/>
        <end position="233"/>
    </location>
</feature>
<name>A0A6L9MET0_9HYPH</name>
<evidence type="ECO:0000256" key="4">
    <source>
        <dbReference type="ARBA" id="ARBA00010662"/>
    </source>
</evidence>
<keyword evidence="7 9" id="KW-0378">Hydrolase</keyword>
<organism evidence="9 10">
    <name type="scientific">Aurantimonas aggregata</name>
    <dbReference type="NCBI Taxonomy" id="2047720"/>
    <lineage>
        <taxon>Bacteria</taxon>
        <taxon>Pseudomonadati</taxon>
        <taxon>Pseudomonadota</taxon>
        <taxon>Alphaproteobacteria</taxon>
        <taxon>Hyphomicrobiales</taxon>
        <taxon>Aurantimonadaceae</taxon>
        <taxon>Aurantimonas</taxon>
    </lineage>
</organism>
<dbReference type="EMBL" id="JAAAMJ010000002">
    <property type="protein sequence ID" value="NDV86141.1"/>
    <property type="molecule type" value="Genomic_DNA"/>
</dbReference>
<dbReference type="GO" id="GO:0005975">
    <property type="term" value="P:carbohydrate metabolic process"/>
    <property type="evidence" value="ECO:0007669"/>
    <property type="project" value="UniProtKB-UniRule"/>
</dbReference>
<dbReference type="UniPathway" id="UPA00115">
    <property type="reaction ID" value="UER00409"/>
</dbReference>
<evidence type="ECO:0000313" key="9">
    <source>
        <dbReference type="EMBL" id="NDV86141.1"/>
    </source>
</evidence>
<keyword evidence="10" id="KW-1185">Reference proteome</keyword>
<dbReference type="PANTHER" id="PTHR11054">
    <property type="entry name" value="6-PHOSPHOGLUCONOLACTONASE"/>
    <property type="match status" value="1"/>
</dbReference>
<evidence type="ECO:0000256" key="5">
    <source>
        <dbReference type="ARBA" id="ARBA00013198"/>
    </source>
</evidence>
<dbReference type="InterPro" id="IPR037171">
    <property type="entry name" value="NagB/RpiA_transferase-like"/>
</dbReference>
<dbReference type="NCBIfam" id="TIGR01198">
    <property type="entry name" value="pgl"/>
    <property type="match status" value="1"/>
</dbReference>
<dbReference type="Gene3D" id="3.40.50.1360">
    <property type="match status" value="1"/>
</dbReference>
<evidence type="ECO:0000256" key="6">
    <source>
        <dbReference type="ARBA" id="ARBA00020337"/>
    </source>
</evidence>
<dbReference type="PANTHER" id="PTHR11054:SF0">
    <property type="entry name" value="6-PHOSPHOGLUCONOLACTONASE"/>
    <property type="match status" value="1"/>
</dbReference>
<dbReference type="InterPro" id="IPR006148">
    <property type="entry name" value="Glc/Gal-6P_isomerase"/>
</dbReference>
<dbReference type="InterPro" id="IPR039104">
    <property type="entry name" value="6PGL"/>
</dbReference>
<accession>A0A6L9MET0</accession>
<dbReference type="Proteomes" id="UP000476332">
    <property type="component" value="Unassembled WGS sequence"/>
</dbReference>
<dbReference type="GO" id="GO:0017057">
    <property type="term" value="F:6-phosphogluconolactonase activity"/>
    <property type="evidence" value="ECO:0007669"/>
    <property type="project" value="UniProtKB-UniRule"/>
</dbReference>
<dbReference type="Pfam" id="PF01182">
    <property type="entry name" value="Glucosamine_iso"/>
    <property type="match status" value="1"/>
</dbReference>
<evidence type="ECO:0000313" key="10">
    <source>
        <dbReference type="Proteomes" id="UP000476332"/>
    </source>
</evidence>
<comment type="pathway">
    <text evidence="3 7">Carbohydrate degradation; pentose phosphate pathway; D-ribulose 5-phosphate from D-glucose 6-phosphate (oxidative stage): step 2/3.</text>
</comment>
<dbReference type="InterPro" id="IPR005900">
    <property type="entry name" value="6-phosphogluconolactonase_DevB"/>
</dbReference>
<dbReference type="CDD" id="cd01400">
    <property type="entry name" value="6PGL"/>
    <property type="match status" value="1"/>
</dbReference>
<evidence type="ECO:0000259" key="8">
    <source>
        <dbReference type="Pfam" id="PF01182"/>
    </source>
</evidence>
<reference evidence="9 10" key="1">
    <citation type="submission" date="2020-01" db="EMBL/GenBank/DDBJ databases">
        <title>Genomes of bacteria type strains.</title>
        <authorList>
            <person name="Chen J."/>
            <person name="Zhu S."/>
            <person name="Chen J."/>
        </authorList>
    </citation>
    <scope>NUCLEOTIDE SEQUENCE [LARGE SCALE GENOMIC DNA]</scope>
    <source>
        <strain evidence="9 10">KCTC 52919</strain>
    </source>
</reference>
<evidence type="ECO:0000256" key="2">
    <source>
        <dbReference type="ARBA" id="ARBA00002681"/>
    </source>
</evidence>
<sequence>MAGPGTNRIEAVLTQSPTLHRYDSREDLAEALAAGVAAVLAGAIATRGVATLAVSGGSTPKRFFERLAETEIDWASVTVTLVDERWVPETSERSNAAMVRRHLLTGPAASAHFLPFYIDAPAPEDVAEELRLRFLRLARPFDVTVLGMGTDGHTASFFPQADNLAAAIDPDTREPVTPIRAPGAGEPRITLTLPLIVDTRFLALHIEGEEKLAVYEAAMQPGPVDAMPVRAVLRAPRVEKLAVFWAP</sequence>
<dbReference type="GO" id="GO:0006098">
    <property type="term" value="P:pentose-phosphate shunt"/>
    <property type="evidence" value="ECO:0007669"/>
    <property type="project" value="UniProtKB-UniPathway"/>
</dbReference>
<evidence type="ECO:0000256" key="7">
    <source>
        <dbReference type="RuleBase" id="RU365095"/>
    </source>
</evidence>
<dbReference type="EC" id="3.1.1.31" evidence="5 7"/>
<comment type="catalytic activity">
    <reaction evidence="1 7">
        <text>6-phospho-D-glucono-1,5-lactone + H2O = 6-phospho-D-gluconate + H(+)</text>
        <dbReference type="Rhea" id="RHEA:12556"/>
        <dbReference type="ChEBI" id="CHEBI:15377"/>
        <dbReference type="ChEBI" id="CHEBI:15378"/>
        <dbReference type="ChEBI" id="CHEBI:57955"/>
        <dbReference type="ChEBI" id="CHEBI:58759"/>
        <dbReference type="EC" id="3.1.1.31"/>
    </reaction>
</comment>
<proteinExistence type="inferred from homology"/>
<dbReference type="AlphaFoldDB" id="A0A6L9MET0"/>
<dbReference type="SUPFAM" id="SSF100950">
    <property type="entry name" value="NagB/RpiA/CoA transferase-like"/>
    <property type="match status" value="1"/>
</dbReference>
<comment type="function">
    <text evidence="2 7">Hydrolysis of 6-phosphogluconolactone to 6-phosphogluconate.</text>
</comment>
<comment type="caution">
    <text evidence="9">The sequence shown here is derived from an EMBL/GenBank/DDBJ whole genome shotgun (WGS) entry which is preliminary data.</text>
</comment>